<gene>
    <name evidence="3" type="ORF">MGAL_10B072663</name>
</gene>
<sequence>MDSCDSDIHDVSRLVDIRPYQFEPLGNEINPGEDSNSSSETSDNDDFSQAKERLMNTNWRYRFMAFRRFVQWIWHRLGRHNRKILPACVVKKIRDTFPSETYSGFKYAVV</sequence>
<dbReference type="PANTHER" id="PTHR36981:SF1">
    <property type="entry name" value="P2X PURINORECEPTOR 7 INTRACELLULAR DOMAIN-CONTAINING PROTEIN"/>
    <property type="match status" value="1"/>
</dbReference>
<comment type="caution">
    <text evidence="3">The sequence shown here is derived from an EMBL/GenBank/DDBJ whole genome shotgun (WGS) entry which is preliminary data.</text>
</comment>
<keyword evidence="4" id="KW-1185">Reference proteome</keyword>
<reference evidence="3" key="1">
    <citation type="submission" date="2018-11" db="EMBL/GenBank/DDBJ databases">
        <authorList>
            <person name="Alioto T."/>
            <person name="Alioto T."/>
        </authorList>
    </citation>
    <scope>NUCLEOTIDE SEQUENCE</scope>
</reference>
<dbReference type="OrthoDB" id="6057775at2759"/>
<dbReference type="Pfam" id="PF20478">
    <property type="entry name" value="P2RX7_C"/>
    <property type="match status" value="1"/>
</dbReference>
<accession>A0A8B6BJ26</accession>
<proteinExistence type="predicted"/>
<evidence type="ECO:0000259" key="2">
    <source>
        <dbReference type="Pfam" id="PF20478"/>
    </source>
</evidence>
<feature type="region of interest" description="Disordered" evidence="1">
    <location>
        <begin position="23"/>
        <end position="49"/>
    </location>
</feature>
<dbReference type="PANTHER" id="PTHR36981">
    <property type="entry name" value="ZGC:195170"/>
    <property type="match status" value="1"/>
</dbReference>
<evidence type="ECO:0000313" key="4">
    <source>
        <dbReference type="Proteomes" id="UP000596742"/>
    </source>
</evidence>
<evidence type="ECO:0000313" key="3">
    <source>
        <dbReference type="EMBL" id="VDH91579.1"/>
    </source>
</evidence>
<name>A0A8B6BJ26_MYTGA</name>
<feature type="domain" description="P2X purinoreceptor 7 intracellular" evidence="2">
    <location>
        <begin position="56"/>
        <end position="106"/>
    </location>
</feature>
<organism evidence="3 4">
    <name type="scientific">Mytilus galloprovincialis</name>
    <name type="common">Mediterranean mussel</name>
    <dbReference type="NCBI Taxonomy" id="29158"/>
    <lineage>
        <taxon>Eukaryota</taxon>
        <taxon>Metazoa</taxon>
        <taxon>Spiralia</taxon>
        <taxon>Lophotrochozoa</taxon>
        <taxon>Mollusca</taxon>
        <taxon>Bivalvia</taxon>
        <taxon>Autobranchia</taxon>
        <taxon>Pteriomorphia</taxon>
        <taxon>Mytilida</taxon>
        <taxon>Mytiloidea</taxon>
        <taxon>Mytilidae</taxon>
        <taxon>Mytilinae</taxon>
        <taxon>Mytilus</taxon>
    </lineage>
</organism>
<protein>
    <recommendedName>
        <fullName evidence="2">P2X purinoreceptor 7 intracellular domain-containing protein</fullName>
    </recommendedName>
</protein>
<dbReference type="EMBL" id="UYJE01000255">
    <property type="protein sequence ID" value="VDH91579.1"/>
    <property type="molecule type" value="Genomic_DNA"/>
</dbReference>
<evidence type="ECO:0000256" key="1">
    <source>
        <dbReference type="SAM" id="MobiDB-lite"/>
    </source>
</evidence>
<dbReference type="AlphaFoldDB" id="A0A8B6BJ26"/>
<dbReference type="InterPro" id="IPR046815">
    <property type="entry name" value="P2RX7_C"/>
</dbReference>
<dbReference type="Proteomes" id="UP000596742">
    <property type="component" value="Unassembled WGS sequence"/>
</dbReference>